<dbReference type="SMART" id="SM00382">
    <property type="entry name" value="AAA"/>
    <property type="match status" value="1"/>
</dbReference>
<dbReference type="InterPro" id="IPR003593">
    <property type="entry name" value="AAA+_ATPase"/>
</dbReference>
<feature type="compositionally biased region" description="Pro residues" evidence="1">
    <location>
        <begin position="196"/>
        <end position="206"/>
    </location>
</feature>
<feature type="compositionally biased region" description="Basic and acidic residues" evidence="1">
    <location>
        <begin position="32"/>
        <end position="53"/>
    </location>
</feature>
<dbReference type="Pfam" id="PF23232">
    <property type="entry name" value="AAA_lid_13"/>
    <property type="match status" value="1"/>
</dbReference>
<evidence type="ECO:0000259" key="2">
    <source>
        <dbReference type="SMART" id="SM00382"/>
    </source>
</evidence>
<feature type="compositionally biased region" description="Basic residues" evidence="1">
    <location>
        <begin position="218"/>
        <end position="233"/>
    </location>
</feature>
<feature type="compositionally biased region" description="Basic residues" evidence="1">
    <location>
        <begin position="145"/>
        <end position="157"/>
    </location>
</feature>
<reference evidence="3" key="1">
    <citation type="submission" date="2021-07" db="EMBL/GenBank/DDBJ databases">
        <authorList>
            <person name="Durling M."/>
        </authorList>
    </citation>
    <scope>NUCLEOTIDE SEQUENCE</scope>
</reference>
<sequence>MSGLSQEGGNPYEESERDDDSSSSASGSRIYSESERDSEGADESGSEKEERNHFSGSESSSEEESDSEDSIAISGSDTDEKTPSKLKSTAHNYLKHITISQDHSEGSGFESRNLLVLKEGGPGAVGSHNASQTPPQKEAVDGKPKSRVVQRREKKARGQAMDSLEQPPGRFQQHPPPSDFRGPPPSNNIYHNGMIPLPPPPPPPPQSHDFNPPTRSKSPSKRRNHRLREKSVRHTLNPPAYPSGLPPPISLSVGPAFPSLPSAAYTPQSFVNQSPQIPSAISQAFLDQTRNPSSSAKVTSTIPRESVTNLESLQDYIAGLQLKAKALEELERSREPSNYQVLYRLLFRPPEDQDPNAPPQPPQPAQVFFDAPQWAPAQTKDGGPKASKQLRSSLPLYNVPSYMSKHPEISFLVYRDFLQTDIEDGNDLPPIIHEQEFLSAYSIDLIAAITSLLKSRAEYSSFLPAFVRTHQVAAPYLFIYHSRSNIDNFVKSLSDPCQRQMSLFLDYVFQVYGDEYKTADSLLARSRISLPYVKYLFKPGDLLVAGIKSDMRAFISKSWPLVSRIKEVYRQGAVDTYEVVDNGKGRSKRNYKKIQSWPIDLWTWRFNGTFKTLHMCIHIQIGVDDLEEKDIADLNLRPLSHLGETQAQYLRDRGQTFWRCRFRRFISYSEEASRYFEKPVDERYMIDLATYRELHTSSNTDGPSPDDLSSDLMESDTLPSGNFIYLLPPSIKGYNLQRKKWVDLQVDRISDVTWNKEAFESLVLDSKTKDLIEALISNQLAAEKSTDLIGGKGNGLILLLHGGPGTGKTLTAESVAEIAEKPLYRVTCGDIGTEPEDVEKYLESVLHLGKTWGCVVLLDEADVFLEQRGLEDLKRNALVSVFLRVLEYYDGILILTSNRVGTFDEAFKSRIQLALHYANLTKYQRIEIWKNFISRLRTLGEQNIDFHDLKDHVEQLAENEMNGRQIRNAITTARQYAQWKKTILTYDHLKDIIEISGRFDKYLDKLNDGYSQDQIAQNDGLRFAGRA</sequence>
<dbReference type="InterPro" id="IPR056599">
    <property type="entry name" value="AAA_lid_fung"/>
</dbReference>
<comment type="caution">
    <text evidence="3">The sequence shown here is derived from an EMBL/GenBank/DDBJ whole genome shotgun (WGS) entry which is preliminary data.</text>
</comment>
<keyword evidence="4" id="KW-1185">Reference proteome</keyword>
<feature type="compositionally biased region" description="Low complexity" evidence="1">
    <location>
        <begin position="22"/>
        <end position="31"/>
    </location>
</feature>
<dbReference type="InterPro" id="IPR003959">
    <property type="entry name" value="ATPase_AAA_core"/>
</dbReference>
<dbReference type="Gene3D" id="3.40.50.300">
    <property type="entry name" value="P-loop containing nucleotide triphosphate hydrolases"/>
    <property type="match status" value="1"/>
</dbReference>
<dbReference type="AlphaFoldDB" id="A0A9N9PZJ4"/>
<protein>
    <recommendedName>
        <fullName evidence="2">AAA+ ATPase domain-containing protein</fullName>
    </recommendedName>
</protein>
<evidence type="ECO:0000313" key="3">
    <source>
        <dbReference type="EMBL" id="CAG8959782.1"/>
    </source>
</evidence>
<feature type="region of interest" description="Disordered" evidence="1">
    <location>
        <begin position="1"/>
        <end position="87"/>
    </location>
</feature>
<dbReference type="InterPro" id="IPR027417">
    <property type="entry name" value="P-loop_NTPase"/>
</dbReference>
<dbReference type="Proteomes" id="UP000696280">
    <property type="component" value="Unassembled WGS sequence"/>
</dbReference>
<dbReference type="GO" id="GO:0005524">
    <property type="term" value="F:ATP binding"/>
    <property type="evidence" value="ECO:0007669"/>
    <property type="project" value="InterPro"/>
</dbReference>
<dbReference type="PANTHER" id="PTHR46411:SF2">
    <property type="entry name" value="AAA+ ATPASE DOMAIN-CONTAINING PROTEIN"/>
    <property type="match status" value="1"/>
</dbReference>
<dbReference type="OrthoDB" id="10042665at2759"/>
<dbReference type="Pfam" id="PF00004">
    <property type="entry name" value="AAA"/>
    <property type="match status" value="1"/>
</dbReference>
<gene>
    <name evidence="3" type="ORF">HYFRA_00001689</name>
</gene>
<accession>A0A9N9PZJ4</accession>
<organism evidence="3 4">
    <name type="scientific">Hymenoscyphus fraxineus</name>
    <dbReference type="NCBI Taxonomy" id="746836"/>
    <lineage>
        <taxon>Eukaryota</taxon>
        <taxon>Fungi</taxon>
        <taxon>Dikarya</taxon>
        <taxon>Ascomycota</taxon>
        <taxon>Pezizomycotina</taxon>
        <taxon>Leotiomycetes</taxon>
        <taxon>Helotiales</taxon>
        <taxon>Helotiaceae</taxon>
        <taxon>Hymenoscyphus</taxon>
    </lineage>
</organism>
<feature type="compositionally biased region" description="Acidic residues" evidence="1">
    <location>
        <begin position="60"/>
        <end position="69"/>
    </location>
</feature>
<dbReference type="CDD" id="cd19481">
    <property type="entry name" value="RecA-like_protease"/>
    <property type="match status" value="1"/>
</dbReference>
<evidence type="ECO:0000256" key="1">
    <source>
        <dbReference type="SAM" id="MobiDB-lite"/>
    </source>
</evidence>
<dbReference type="GO" id="GO:0016887">
    <property type="term" value="F:ATP hydrolysis activity"/>
    <property type="evidence" value="ECO:0007669"/>
    <property type="project" value="InterPro"/>
</dbReference>
<dbReference type="SUPFAM" id="SSF52540">
    <property type="entry name" value="P-loop containing nucleoside triphosphate hydrolases"/>
    <property type="match status" value="1"/>
</dbReference>
<dbReference type="EMBL" id="CAJVRL010000092">
    <property type="protein sequence ID" value="CAG8959782.1"/>
    <property type="molecule type" value="Genomic_DNA"/>
</dbReference>
<feature type="region of interest" description="Disordered" evidence="1">
    <location>
        <begin position="99"/>
        <end position="247"/>
    </location>
</feature>
<feature type="domain" description="AAA+ ATPase" evidence="2">
    <location>
        <begin position="794"/>
        <end position="921"/>
    </location>
</feature>
<dbReference type="PANTHER" id="PTHR46411">
    <property type="entry name" value="FAMILY ATPASE, PUTATIVE-RELATED"/>
    <property type="match status" value="1"/>
</dbReference>
<evidence type="ECO:0000313" key="4">
    <source>
        <dbReference type="Proteomes" id="UP000696280"/>
    </source>
</evidence>
<proteinExistence type="predicted"/>
<name>A0A9N9PZJ4_9HELO</name>
<feature type="compositionally biased region" description="Pro residues" evidence="1">
    <location>
        <begin position="174"/>
        <end position="186"/>
    </location>
</feature>